<keyword evidence="3" id="KW-1185">Reference proteome</keyword>
<comment type="caution">
    <text evidence="2">The sequence shown here is derived from an EMBL/GenBank/DDBJ whole genome shotgun (WGS) entry which is preliminary data.</text>
</comment>
<keyword evidence="1" id="KW-0472">Membrane</keyword>
<evidence type="ECO:0000313" key="2">
    <source>
        <dbReference type="EMBL" id="MFF8276929.1"/>
    </source>
</evidence>
<feature type="transmembrane region" description="Helical" evidence="1">
    <location>
        <begin position="20"/>
        <end position="38"/>
    </location>
</feature>
<gene>
    <name evidence="2" type="ORF">ACF05T_12590</name>
</gene>
<keyword evidence="1" id="KW-1133">Transmembrane helix</keyword>
<reference evidence="2 3" key="1">
    <citation type="submission" date="2024-10" db="EMBL/GenBank/DDBJ databases">
        <title>The Natural Products Discovery Center: Release of the First 8490 Sequenced Strains for Exploring Actinobacteria Biosynthetic Diversity.</title>
        <authorList>
            <person name="Kalkreuter E."/>
            <person name="Kautsar S.A."/>
            <person name="Yang D."/>
            <person name="Bader C.D."/>
            <person name="Teijaro C.N."/>
            <person name="Fluegel L."/>
            <person name="Davis C.M."/>
            <person name="Simpson J.R."/>
            <person name="Lauterbach L."/>
            <person name="Steele A.D."/>
            <person name="Gui C."/>
            <person name="Meng S."/>
            <person name="Li G."/>
            <person name="Viehrig K."/>
            <person name="Ye F."/>
            <person name="Su P."/>
            <person name="Kiefer A.F."/>
            <person name="Nichols A."/>
            <person name="Cepeda A.J."/>
            <person name="Yan W."/>
            <person name="Fan B."/>
            <person name="Jiang Y."/>
            <person name="Adhikari A."/>
            <person name="Zheng C.-J."/>
            <person name="Schuster L."/>
            <person name="Cowan T.M."/>
            <person name="Smanski M.J."/>
            <person name="Chevrette M.G."/>
            <person name="De Carvalho L.P.S."/>
            <person name="Shen B."/>
        </authorList>
    </citation>
    <scope>NUCLEOTIDE SEQUENCE [LARGE SCALE GENOMIC DNA]</scope>
    <source>
        <strain evidence="2 3">NPDC015755</strain>
    </source>
</reference>
<dbReference type="EMBL" id="JBIBSM010000005">
    <property type="protein sequence ID" value="MFF8276929.1"/>
    <property type="molecule type" value="Genomic_DNA"/>
</dbReference>
<dbReference type="RefSeq" id="WP_391934287.1">
    <property type="nucleotide sequence ID" value="NZ_JBIBSM010000005.1"/>
</dbReference>
<sequence length="187" mass="19951">MSIENDAPPDQEEPAVNAHLAAVMQLLIALAFVSIPLVRHRFGPAATTAAEAELRGQGIRPEVLAENNLRFDAGGHETWAPVSVAVVMVSVAALNFAGSDWGQVLTWIFQSLVLAMNGLILHSNLTAVTSVEAAFRRKGDPDLARVDVPAFLEAAENAFPAWVRVQQNIRHAIVFGGSVLALLAVSL</sequence>
<organism evidence="2 3">
    <name type="scientific">Streptomyces lateritius</name>
    <dbReference type="NCBI Taxonomy" id="67313"/>
    <lineage>
        <taxon>Bacteria</taxon>
        <taxon>Bacillati</taxon>
        <taxon>Actinomycetota</taxon>
        <taxon>Actinomycetes</taxon>
        <taxon>Kitasatosporales</taxon>
        <taxon>Streptomycetaceae</taxon>
        <taxon>Streptomyces</taxon>
    </lineage>
</organism>
<feature type="transmembrane region" description="Helical" evidence="1">
    <location>
        <begin position="104"/>
        <end position="128"/>
    </location>
</feature>
<dbReference type="Proteomes" id="UP001603013">
    <property type="component" value="Unassembled WGS sequence"/>
</dbReference>
<feature type="transmembrane region" description="Helical" evidence="1">
    <location>
        <begin position="79"/>
        <end position="98"/>
    </location>
</feature>
<name>A0ABW6YAQ9_9ACTN</name>
<evidence type="ECO:0000313" key="3">
    <source>
        <dbReference type="Proteomes" id="UP001603013"/>
    </source>
</evidence>
<proteinExistence type="predicted"/>
<keyword evidence="1" id="KW-0812">Transmembrane</keyword>
<evidence type="ECO:0000256" key="1">
    <source>
        <dbReference type="SAM" id="Phobius"/>
    </source>
</evidence>
<evidence type="ECO:0008006" key="4">
    <source>
        <dbReference type="Google" id="ProtNLM"/>
    </source>
</evidence>
<accession>A0ABW6YAQ9</accession>
<protein>
    <recommendedName>
        <fullName evidence="4">DUF1772 domain-containing protein</fullName>
    </recommendedName>
</protein>